<evidence type="ECO:0000313" key="2">
    <source>
        <dbReference type="EMBL" id="GIY92717.1"/>
    </source>
</evidence>
<evidence type="ECO:0000256" key="1">
    <source>
        <dbReference type="SAM" id="MobiDB-lite"/>
    </source>
</evidence>
<proteinExistence type="predicted"/>
<dbReference type="EMBL" id="BPLR01017579">
    <property type="protein sequence ID" value="GIY92717.1"/>
    <property type="molecule type" value="Genomic_DNA"/>
</dbReference>
<sequence length="166" mass="19121">MMSSRKVHSKRQTKRKLLKASEADKMESIQQQKKEFCSKIPIRTSDWANIVPAFIVCVQWPGSFFLCIVGNSSILTIVRQAVFKGHCWTDDGKWVTVRWRDRKVGDRKGKDDDREQNVADFPPLNKGTCEAFISSSIKIIKKVSFIKLVRTKLGSFRLIGMLENNW</sequence>
<dbReference type="AlphaFoldDB" id="A0AAV4XDL0"/>
<feature type="region of interest" description="Disordered" evidence="1">
    <location>
        <begin position="1"/>
        <end position="26"/>
    </location>
</feature>
<dbReference type="Proteomes" id="UP001054945">
    <property type="component" value="Unassembled WGS sequence"/>
</dbReference>
<name>A0AAV4XDL0_CAEEX</name>
<evidence type="ECO:0000313" key="3">
    <source>
        <dbReference type="Proteomes" id="UP001054945"/>
    </source>
</evidence>
<organism evidence="2 3">
    <name type="scientific">Caerostris extrusa</name>
    <name type="common">Bark spider</name>
    <name type="synonym">Caerostris bankana</name>
    <dbReference type="NCBI Taxonomy" id="172846"/>
    <lineage>
        <taxon>Eukaryota</taxon>
        <taxon>Metazoa</taxon>
        <taxon>Ecdysozoa</taxon>
        <taxon>Arthropoda</taxon>
        <taxon>Chelicerata</taxon>
        <taxon>Arachnida</taxon>
        <taxon>Araneae</taxon>
        <taxon>Araneomorphae</taxon>
        <taxon>Entelegynae</taxon>
        <taxon>Araneoidea</taxon>
        <taxon>Araneidae</taxon>
        <taxon>Caerostris</taxon>
    </lineage>
</organism>
<feature type="compositionally biased region" description="Basic residues" evidence="1">
    <location>
        <begin position="1"/>
        <end position="18"/>
    </location>
</feature>
<reference evidence="2 3" key="1">
    <citation type="submission" date="2021-06" db="EMBL/GenBank/DDBJ databases">
        <title>Caerostris extrusa draft genome.</title>
        <authorList>
            <person name="Kono N."/>
            <person name="Arakawa K."/>
        </authorList>
    </citation>
    <scope>NUCLEOTIDE SEQUENCE [LARGE SCALE GENOMIC DNA]</scope>
</reference>
<protein>
    <submittedName>
        <fullName evidence="2">Uncharacterized protein</fullName>
    </submittedName>
</protein>
<keyword evidence="3" id="KW-1185">Reference proteome</keyword>
<accession>A0AAV4XDL0</accession>
<comment type="caution">
    <text evidence="2">The sequence shown here is derived from an EMBL/GenBank/DDBJ whole genome shotgun (WGS) entry which is preliminary data.</text>
</comment>
<gene>
    <name evidence="2" type="primary">AVEN_236815_1</name>
    <name evidence="2" type="ORF">CEXT_395391</name>
</gene>